<feature type="domain" description="DUF7745" evidence="1">
    <location>
        <begin position="2"/>
        <end position="106"/>
    </location>
</feature>
<dbReference type="InterPro" id="IPR056647">
    <property type="entry name" value="DUF7745"/>
</dbReference>
<dbReference type="EMBL" id="JAMSHJ010000003">
    <property type="protein sequence ID" value="KAI5430815.1"/>
    <property type="molecule type" value="Genomic_DNA"/>
</dbReference>
<proteinExistence type="predicted"/>
<comment type="caution">
    <text evidence="2">The sequence shown here is derived from an EMBL/GenBank/DDBJ whole genome shotgun (WGS) entry which is preliminary data.</text>
</comment>
<keyword evidence="3" id="KW-1185">Reference proteome</keyword>
<reference evidence="2 3" key="1">
    <citation type="journal article" date="2022" name="Nat. Genet.">
        <title>Improved pea reference genome and pan-genome highlight genomic features and evolutionary characteristics.</title>
        <authorList>
            <person name="Yang T."/>
            <person name="Liu R."/>
            <person name="Luo Y."/>
            <person name="Hu S."/>
            <person name="Wang D."/>
            <person name="Wang C."/>
            <person name="Pandey M.K."/>
            <person name="Ge S."/>
            <person name="Xu Q."/>
            <person name="Li N."/>
            <person name="Li G."/>
            <person name="Huang Y."/>
            <person name="Saxena R.K."/>
            <person name="Ji Y."/>
            <person name="Li M."/>
            <person name="Yan X."/>
            <person name="He Y."/>
            <person name="Liu Y."/>
            <person name="Wang X."/>
            <person name="Xiang C."/>
            <person name="Varshney R.K."/>
            <person name="Ding H."/>
            <person name="Gao S."/>
            <person name="Zong X."/>
        </authorList>
    </citation>
    <scope>NUCLEOTIDE SEQUENCE [LARGE SCALE GENOMIC DNA]</scope>
    <source>
        <strain evidence="2 3">cv. Zhongwan 6</strain>
    </source>
</reference>
<dbReference type="PANTHER" id="PTHR48154:SF1">
    <property type="entry name" value="PROTEIN, PUTATIVE-RELATED"/>
    <property type="match status" value="1"/>
</dbReference>
<evidence type="ECO:0000313" key="3">
    <source>
        <dbReference type="Proteomes" id="UP001058974"/>
    </source>
</evidence>
<dbReference type="AlphaFoldDB" id="A0A9D4Y594"/>
<evidence type="ECO:0000313" key="2">
    <source>
        <dbReference type="EMBL" id="KAI5430815.1"/>
    </source>
</evidence>
<gene>
    <name evidence="2" type="ORF">KIW84_035078</name>
</gene>
<dbReference type="Pfam" id="PF24924">
    <property type="entry name" value="DUF7745"/>
    <property type="match status" value="1"/>
</dbReference>
<protein>
    <recommendedName>
        <fullName evidence="1">DUF7745 domain-containing protein</fullName>
    </recommendedName>
</protein>
<dbReference type="Proteomes" id="UP001058974">
    <property type="component" value="Chromosome 3"/>
</dbReference>
<name>A0A9D4Y594_PEA</name>
<accession>A0A9D4Y594</accession>
<evidence type="ECO:0000259" key="1">
    <source>
        <dbReference type="Pfam" id="PF24924"/>
    </source>
</evidence>
<sequence>MENFVNLASIYLFMAQNPVPTLLVDIYYSIHMRNEKKKGTIVCCTPLLYRWFILHLPSKGPFVDNKGNLKWSQRIMSLTTEDISWYSRVYDGVEIIMDYGNFPNVPDRSPFPLNSRR</sequence>
<dbReference type="Gramene" id="Psat03G0507800-T1">
    <property type="protein sequence ID" value="KAI5430815.1"/>
    <property type="gene ID" value="KIW84_035078"/>
</dbReference>
<organism evidence="2 3">
    <name type="scientific">Pisum sativum</name>
    <name type="common">Garden pea</name>
    <name type="synonym">Lathyrus oleraceus</name>
    <dbReference type="NCBI Taxonomy" id="3888"/>
    <lineage>
        <taxon>Eukaryota</taxon>
        <taxon>Viridiplantae</taxon>
        <taxon>Streptophyta</taxon>
        <taxon>Embryophyta</taxon>
        <taxon>Tracheophyta</taxon>
        <taxon>Spermatophyta</taxon>
        <taxon>Magnoliopsida</taxon>
        <taxon>eudicotyledons</taxon>
        <taxon>Gunneridae</taxon>
        <taxon>Pentapetalae</taxon>
        <taxon>rosids</taxon>
        <taxon>fabids</taxon>
        <taxon>Fabales</taxon>
        <taxon>Fabaceae</taxon>
        <taxon>Papilionoideae</taxon>
        <taxon>50 kb inversion clade</taxon>
        <taxon>NPAAA clade</taxon>
        <taxon>Hologalegina</taxon>
        <taxon>IRL clade</taxon>
        <taxon>Fabeae</taxon>
        <taxon>Lathyrus</taxon>
    </lineage>
</organism>
<dbReference type="PANTHER" id="PTHR48154">
    <property type="entry name" value="PROTEIN, PUTATIVE-RELATED"/>
    <property type="match status" value="1"/>
</dbReference>